<keyword evidence="1" id="KW-0472">Membrane</keyword>
<name>A0ABD3XDB4_SINWO</name>
<sequence length="227" mass="25471">MKLMDQPFNRQTMNGNRVFISFLILATGCGLYYVQGFQCHLAREPIIITGDTIPSVNFTWNCTLMSNESILSMVWLKEDICIGKVSFGTFTPCASYKGRVGLFERYGISINNISNKDSGHYNVVILLKDNHDQYEPCLPIYLPVLPEHRPVLNEATALPLLNGEQSLVCEQHGPSKLEIGLICGILPLTAVIGLGGVVWYCRRKKQNGNHMERENVSHELFPLSINI</sequence>
<keyword evidence="1" id="KW-1133">Transmembrane helix</keyword>
<keyword evidence="1" id="KW-0812">Transmembrane</keyword>
<evidence type="ECO:0000313" key="3">
    <source>
        <dbReference type="Proteomes" id="UP001634394"/>
    </source>
</evidence>
<dbReference type="EMBL" id="JBJQND010000002">
    <property type="protein sequence ID" value="KAL3884271.1"/>
    <property type="molecule type" value="Genomic_DNA"/>
</dbReference>
<accession>A0ABD3XDB4</accession>
<protein>
    <submittedName>
        <fullName evidence="2">Uncharacterized protein</fullName>
    </submittedName>
</protein>
<reference evidence="2 3" key="1">
    <citation type="submission" date="2024-11" db="EMBL/GenBank/DDBJ databases">
        <title>Chromosome-level genome assembly of the freshwater bivalve Anodonta woodiana.</title>
        <authorList>
            <person name="Chen X."/>
        </authorList>
    </citation>
    <scope>NUCLEOTIDE SEQUENCE [LARGE SCALE GENOMIC DNA]</scope>
    <source>
        <strain evidence="2">MN2024</strain>
        <tissue evidence="2">Gills</tissue>
    </source>
</reference>
<dbReference type="AlphaFoldDB" id="A0ABD3XDB4"/>
<comment type="caution">
    <text evidence="2">The sequence shown here is derived from an EMBL/GenBank/DDBJ whole genome shotgun (WGS) entry which is preliminary data.</text>
</comment>
<feature type="transmembrane region" description="Helical" evidence="1">
    <location>
        <begin position="179"/>
        <end position="201"/>
    </location>
</feature>
<dbReference type="InterPro" id="IPR013783">
    <property type="entry name" value="Ig-like_fold"/>
</dbReference>
<proteinExistence type="predicted"/>
<dbReference type="Gene3D" id="2.60.40.10">
    <property type="entry name" value="Immunoglobulins"/>
    <property type="match status" value="1"/>
</dbReference>
<organism evidence="2 3">
    <name type="scientific">Sinanodonta woodiana</name>
    <name type="common">Chinese pond mussel</name>
    <name type="synonym">Anodonta woodiana</name>
    <dbReference type="NCBI Taxonomy" id="1069815"/>
    <lineage>
        <taxon>Eukaryota</taxon>
        <taxon>Metazoa</taxon>
        <taxon>Spiralia</taxon>
        <taxon>Lophotrochozoa</taxon>
        <taxon>Mollusca</taxon>
        <taxon>Bivalvia</taxon>
        <taxon>Autobranchia</taxon>
        <taxon>Heteroconchia</taxon>
        <taxon>Palaeoheterodonta</taxon>
        <taxon>Unionida</taxon>
        <taxon>Unionoidea</taxon>
        <taxon>Unionidae</taxon>
        <taxon>Unioninae</taxon>
        <taxon>Sinanodonta</taxon>
    </lineage>
</organism>
<evidence type="ECO:0000256" key="1">
    <source>
        <dbReference type="SAM" id="Phobius"/>
    </source>
</evidence>
<gene>
    <name evidence="2" type="ORF">ACJMK2_024421</name>
</gene>
<evidence type="ECO:0000313" key="2">
    <source>
        <dbReference type="EMBL" id="KAL3884271.1"/>
    </source>
</evidence>
<keyword evidence="3" id="KW-1185">Reference proteome</keyword>
<dbReference type="PROSITE" id="PS51257">
    <property type="entry name" value="PROKAR_LIPOPROTEIN"/>
    <property type="match status" value="1"/>
</dbReference>
<dbReference type="Proteomes" id="UP001634394">
    <property type="component" value="Unassembled WGS sequence"/>
</dbReference>